<dbReference type="AlphaFoldDB" id="A0AA35X0M0"/>
<proteinExistence type="predicted"/>
<organism evidence="2 3">
    <name type="scientific">Geodia barretti</name>
    <name type="common">Barrett's horny sponge</name>
    <dbReference type="NCBI Taxonomy" id="519541"/>
    <lineage>
        <taxon>Eukaryota</taxon>
        <taxon>Metazoa</taxon>
        <taxon>Porifera</taxon>
        <taxon>Demospongiae</taxon>
        <taxon>Heteroscleromorpha</taxon>
        <taxon>Tetractinellida</taxon>
        <taxon>Astrophorina</taxon>
        <taxon>Geodiidae</taxon>
        <taxon>Geodia</taxon>
    </lineage>
</organism>
<dbReference type="Proteomes" id="UP001174909">
    <property type="component" value="Unassembled WGS sequence"/>
</dbReference>
<name>A0AA35X0M0_GEOBA</name>
<sequence length="197" mass="21774">MRGRSNLAPPPKRSLLHLPPHPHHESPHCPPPHTLPLPPPPPPPPHSSTHTPSPPLSQGRRGLPSLASRTTHLPPGYLPSIWSEISSEKSGHWSQDWRPVGLTSPPKTVAVQTLQPQTAQGQKGFMFRTNTMGTQPQRSVSPKSPCKQKQKQQQTLLDDVIYDLGNATKLSQRYKLTAIILSFCAYHLCHRVVVALD</sequence>
<keyword evidence="3" id="KW-1185">Reference proteome</keyword>
<dbReference type="EMBL" id="CASHTH010003151">
    <property type="protein sequence ID" value="CAI8040928.1"/>
    <property type="molecule type" value="Genomic_DNA"/>
</dbReference>
<feature type="non-terminal residue" evidence="2">
    <location>
        <position position="1"/>
    </location>
</feature>
<protein>
    <submittedName>
        <fullName evidence="2">Uncharacterized protein</fullName>
    </submittedName>
</protein>
<feature type="region of interest" description="Disordered" evidence="1">
    <location>
        <begin position="1"/>
        <end position="75"/>
    </location>
</feature>
<gene>
    <name evidence="2" type="ORF">GBAR_LOCUS22751</name>
</gene>
<comment type="caution">
    <text evidence="2">The sequence shown here is derived from an EMBL/GenBank/DDBJ whole genome shotgun (WGS) entry which is preliminary data.</text>
</comment>
<evidence type="ECO:0000313" key="3">
    <source>
        <dbReference type="Proteomes" id="UP001174909"/>
    </source>
</evidence>
<evidence type="ECO:0000313" key="2">
    <source>
        <dbReference type="EMBL" id="CAI8040928.1"/>
    </source>
</evidence>
<feature type="compositionally biased region" description="Pro residues" evidence="1">
    <location>
        <begin position="28"/>
        <end position="46"/>
    </location>
</feature>
<reference evidence="2" key="1">
    <citation type="submission" date="2023-03" db="EMBL/GenBank/DDBJ databases">
        <authorList>
            <person name="Steffen K."/>
            <person name="Cardenas P."/>
        </authorList>
    </citation>
    <scope>NUCLEOTIDE SEQUENCE</scope>
</reference>
<accession>A0AA35X0M0</accession>
<evidence type="ECO:0000256" key="1">
    <source>
        <dbReference type="SAM" id="MobiDB-lite"/>
    </source>
</evidence>